<gene>
    <name evidence="1" type="ORF">KKC1_26500</name>
</gene>
<evidence type="ECO:0000313" key="2">
    <source>
        <dbReference type="Proteomes" id="UP000197032"/>
    </source>
</evidence>
<comment type="caution">
    <text evidence="1">The sequence shown here is derived from an EMBL/GenBank/DDBJ whole genome shotgun (WGS) entry which is preliminary data.</text>
</comment>
<organism evidence="1 2">
    <name type="scientific">Calderihabitans maritimus</name>
    <dbReference type="NCBI Taxonomy" id="1246530"/>
    <lineage>
        <taxon>Bacteria</taxon>
        <taxon>Bacillati</taxon>
        <taxon>Bacillota</taxon>
        <taxon>Clostridia</taxon>
        <taxon>Neomoorellales</taxon>
        <taxon>Calderihabitantaceae</taxon>
        <taxon>Calderihabitans</taxon>
    </lineage>
</organism>
<dbReference type="AlphaFoldDB" id="A0A1Z5HVF4"/>
<dbReference type="RefSeq" id="WP_202820063.1">
    <property type="nucleotide sequence ID" value="NZ_BDGJ01000153.1"/>
</dbReference>
<dbReference type="EMBL" id="BDGJ01000153">
    <property type="protein sequence ID" value="GAW93519.1"/>
    <property type="molecule type" value="Genomic_DNA"/>
</dbReference>
<sequence>MRRRRKKLFILRLPWLLFFLALVIVFILELSLKPTIVAFAEAQANWTATEAIHNAVLEKVVTQTNYRDLIYLEKNANQQVVFMEPNLVKVARIQSEAVLAVQKALEKLANEKFSIPLGQVLGSKLLANYGPGIKLELVPVGTVQAVPIDEFEEAGINQTRHRIYLEIKSKVKVVIPFISSEVDVFSKVPIADAIIVGPVPKTYLQVNLEEGSLFKSLWPK</sequence>
<proteinExistence type="predicted"/>
<reference evidence="2" key="1">
    <citation type="journal article" date="2017" name="Appl. Environ. Microbiol.">
        <title>Genomic analysis of Calderihabitans maritimus KKC1, a thermophilic hydrogenogenic carboxydotrophic bacterium isolated from marine sediment.</title>
        <authorList>
            <person name="Omae K."/>
            <person name="Yoneda Y."/>
            <person name="Fukuyama Y."/>
            <person name="Yoshida T."/>
            <person name="Sako Y."/>
        </authorList>
    </citation>
    <scope>NUCLEOTIDE SEQUENCE [LARGE SCALE GENOMIC DNA]</scope>
    <source>
        <strain evidence="2">KKC1</strain>
    </source>
</reference>
<dbReference type="PIRSF" id="PIRSF021383">
    <property type="entry name" value="YunB"/>
    <property type="match status" value="1"/>
</dbReference>
<dbReference type="Pfam" id="PF09560">
    <property type="entry name" value="Spore_YunB"/>
    <property type="match status" value="1"/>
</dbReference>
<dbReference type="Proteomes" id="UP000197032">
    <property type="component" value="Unassembled WGS sequence"/>
</dbReference>
<evidence type="ECO:0000313" key="1">
    <source>
        <dbReference type="EMBL" id="GAW93519.1"/>
    </source>
</evidence>
<dbReference type="NCBIfam" id="TIGR02832">
    <property type="entry name" value="spo_yunB"/>
    <property type="match status" value="1"/>
</dbReference>
<accession>A0A1Z5HVF4</accession>
<dbReference type="InterPro" id="IPR014197">
    <property type="entry name" value="Sporulation_prot_YunB"/>
</dbReference>
<keyword evidence="2" id="KW-1185">Reference proteome</keyword>
<protein>
    <submittedName>
        <fullName evidence="1">Sporulation protein YunB</fullName>
    </submittedName>
</protein>
<name>A0A1Z5HVF4_9FIRM</name>